<protein>
    <recommendedName>
        <fullName evidence="8">Ferric oxidoreductase domain-containing protein</fullName>
    </recommendedName>
</protein>
<evidence type="ECO:0000313" key="9">
    <source>
        <dbReference type="EMBL" id="GGZ13003.1"/>
    </source>
</evidence>
<dbReference type="AlphaFoldDB" id="A0A918PJV7"/>
<dbReference type="GO" id="GO:0010181">
    <property type="term" value="F:FMN binding"/>
    <property type="evidence" value="ECO:0007669"/>
    <property type="project" value="TreeGrafter"/>
</dbReference>
<dbReference type="Pfam" id="PF01794">
    <property type="entry name" value="Ferric_reduct"/>
    <property type="match status" value="1"/>
</dbReference>
<evidence type="ECO:0000259" key="8">
    <source>
        <dbReference type="Pfam" id="PF01794"/>
    </source>
</evidence>
<dbReference type="InterPro" id="IPR013130">
    <property type="entry name" value="Fe3_Rdtase_TM_dom"/>
</dbReference>
<evidence type="ECO:0000256" key="2">
    <source>
        <dbReference type="ARBA" id="ARBA00022448"/>
    </source>
</evidence>
<proteinExistence type="predicted"/>
<feature type="domain" description="Ferric oxidoreductase" evidence="8">
    <location>
        <begin position="52"/>
        <end position="169"/>
    </location>
</feature>
<comment type="caution">
    <text evidence="9">The sequence shown here is derived from an EMBL/GenBank/DDBJ whole genome shotgun (WGS) entry which is preliminary data.</text>
</comment>
<feature type="transmembrane region" description="Helical" evidence="7">
    <location>
        <begin position="59"/>
        <end position="80"/>
    </location>
</feature>
<evidence type="ECO:0000256" key="3">
    <source>
        <dbReference type="ARBA" id="ARBA00022692"/>
    </source>
</evidence>
<accession>A0A918PJV7</accession>
<dbReference type="EMBL" id="BMZA01000015">
    <property type="protein sequence ID" value="GGZ13003.1"/>
    <property type="molecule type" value="Genomic_DNA"/>
</dbReference>
<reference evidence="9" key="2">
    <citation type="submission" date="2020-09" db="EMBL/GenBank/DDBJ databases">
        <authorList>
            <person name="Sun Q."/>
            <person name="Kim S."/>
        </authorList>
    </citation>
    <scope>NUCLEOTIDE SEQUENCE</scope>
    <source>
        <strain evidence="9">KCTC 32255</strain>
    </source>
</reference>
<evidence type="ECO:0000256" key="6">
    <source>
        <dbReference type="ARBA" id="ARBA00023136"/>
    </source>
</evidence>
<dbReference type="InterPro" id="IPR022837">
    <property type="entry name" value="MsrQ-like"/>
</dbReference>
<feature type="transmembrane region" description="Helical" evidence="7">
    <location>
        <begin position="21"/>
        <end position="39"/>
    </location>
</feature>
<dbReference type="Proteomes" id="UP000648075">
    <property type="component" value="Unassembled WGS sequence"/>
</dbReference>
<gene>
    <name evidence="9" type="ORF">GCM10011614_30180</name>
</gene>
<evidence type="ECO:0000256" key="7">
    <source>
        <dbReference type="SAM" id="Phobius"/>
    </source>
</evidence>
<evidence type="ECO:0000256" key="4">
    <source>
        <dbReference type="ARBA" id="ARBA00022989"/>
    </source>
</evidence>
<feature type="transmembrane region" description="Helical" evidence="7">
    <location>
        <begin position="182"/>
        <end position="199"/>
    </location>
</feature>
<evidence type="ECO:0000256" key="1">
    <source>
        <dbReference type="ARBA" id="ARBA00004141"/>
    </source>
</evidence>
<dbReference type="GO" id="GO:0016679">
    <property type="term" value="F:oxidoreductase activity, acting on diphenols and related substances as donors"/>
    <property type="evidence" value="ECO:0007669"/>
    <property type="project" value="TreeGrafter"/>
</dbReference>
<keyword evidence="3 7" id="KW-0812">Transmembrane</keyword>
<keyword evidence="4 7" id="KW-1133">Transmembrane helix</keyword>
<comment type="subcellular location">
    <subcellularLocation>
        <location evidence="1">Membrane</location>
        <topology evidence="1">Multi-pass membrane protein</topology>
    </subcellularLocation>
</comment>
<keyword evidence="5" id="KW-0408">Iron</keyword>
<dbReference type="GO" id="GO:0005886">
    <property type="term" value="C:plasma membrane"/>
    <property type="evidence" value="ECO:0007669"/>
    <property type="project" value="TreeGrafter"/>
</dbReference>
<dbReference type="GO" id="GO:0020037">
    <property type="term" value="F:heme binding"/>
    <property type="evidence" value="ECO:0007669"/>
    <property type="project" value="TreeGrafter"/>
</dbReference>
<sequence length="207" mass="23030">MVRGSGKRPLRGMRRRGRVKLAVSIALAVPGVLMLADWWQGRALAMDLLHPTGELSVRLMILAMLAGPLVELFGTAHPLGRVLRGWLTIRRNLGVAAFGYAALHLVFYAADMSVAAMLDELPIPAIWTGWLALALLAIPAAISFDAAVKALRRRWKQLQYLVYPAFIIALAHWLLLDWHWLGAALHLAPLALIWTLRLARRRSLSRT</sequence>
<feature type="transmembrane region" description="Helical" evidence="7">
    <location>
        <begin position="130"/>
        <end position="148"/>
    </location>
</feature>
<organism evidence="9 10">
    <name type="scientific">Novosphingobium colocasiae</name>
    <dbReference type="NCBI Taxonomy" id="1256513"/>
    <lineage>
        <taxon>Bacteria</taxon>
        <taxon>Pseudomonadati</taxon>
        <taxon>Pseudomonadota</taxon>
        <taxon>Alphaproteobacteria</taxon>
        <taxon>Sphingomonadales</taxon>
        <taxon>Sphingomonadaceae</taxon>
        <taxon>Novosphingobium</taxon>
    </lineage>
</organism>
<dbReference type="PANTHER" id="PTHR36964:SF1">
    <property type="entry name" value="PROTEIN-METHIONINE-SULFOXIDE REDUCTASE HEME-BINDING SUBUNIT MSRQ"/>
    <property type="match status" value="1"/>
</dbReference>
<dbReference type="PANTHER" id="PTHR36964">
    <property type="entry name" value="PROTEIN-METHIONINE-SULFOXIDE REDUCTASE HEME-BINDING SUBUNIT MSRQ"/>
    <property type="match status" value="1"/>
</dbReference>
<keyword evidence="10" id="KW-1185">Reference proteome</keyword>
<dbReference type="RefSeq" id="WP_189622121.1">
    <property type="nucleotide sequence ID" value="NZ_BMZA01000015.1"/>
</dbReference>
<feature type="transmembrane region" description="Helical" evidence="7">
    <location>
        <begin position="160"/>
        <end position="176"/>
    </location>
</feature>
<evidence type="ECO:0000256" key="5">
    <source>
        <dbReference type="ARBA" id="ARBA00023004"/>
    </source>
</evidence>
<keyword evidence="6 7" id="KW-0472">Membrane</keyword>
<reference evidence="9" key="1">
    <citation type="journal article" date="2014" name="Int. J. Syst. Evol. Microbiol.">
        <title>Complete genome sequence of Corynebacterium casei LMG S-19264T (=DSM 44701T), isolated from a smear-ripened cheese.</title>
        <authorList>
            <consortium name="US DOE Joint Genome Institute (JGI-PGF)"/>
            <person name="Walter F."/>
            <person name="Albersmeier A."/>
            <person name="Kalinowski J."/>
            <person name="Ruckert C."/>
        </authorList>
    </citation>
    <scope>NUCLEOTIDE SEQUENCE</scope>
    <source>
        <strain evidence="9">KCTC 32255</strain>
    </source>
</reference>
<name>A0A918PJV7_9SPHN</name>
<feature type="transmembrane region" description="Helical" evidence="7">
    <location>
        <begin position="92"/>
        <end position="110"/>
    </location>
</feature>
<evidence type="ECO:0000313" key="10">
    <source>
        <dbReference type="Proteomes" id="UP000648075"/>
    </source>
</evidence>
<keyword evidence="2" id="KW-0813">Transport</keyword>